<reference evidence="2" key="1">
    <citation type="journal article" date="2020" name="mSystems">
        <title>Genome- and Community-Level Interaction Insights into Carbon Utilization and Element Cycling Functions of Hydrothermarchaeota in Hydrothermal Sediment.</title>
        <authorList>
            <person name="Zhou Z."/>
            <person name="Liu Y."/>
            <person name="Xu W."/>
            <person name="Pan J."/>
            <person name="Luo Z.H."/>
            <person name="Li M."/>
        </authorList>
    </citation>
    <scope>NUCLEOTIDE SEQUENCE [LARGE SCALE GENOMIC DNA]</scope>
    <source>
        <strain evidence="2">SpSt-1233</strain>
    </source>
</reference>
<evidence type="ECO:0000256" key="1">
    <source>
        <dbReference type="SAM" id="SignalP"/>
    </source>
</evidence>
<sequence>MSRTGILIACLLSTLLLARPAEPAAEGGAEPAAEGGAEPAAEGGADELLRRTLDALGGAGALSEIRSIVSTADIEMPGLGVKGTMASRRMMPCLYRIDIRLGFFEISQGCDGDGMWRIDSNGMLVHLQDPASAAERVTICLIESYRYLLSDEGYTAAVAGSDTVGGSSCTVLEIVPEGGIPCRLSIDDATDLPVRLSMTTKNGPVSETYGDYRPVGGIMFPHFTRIRQAAADQTIVARTLSIEVNEPVDPLLFLPPPGSADDYSFTGGGGSAMVPFTTHDRHIYIPVRL</sequence>
<proteinExistence type="predicted"/>
<gene>
    <name evidence="2" type="ORF">ENO08_03860</name>
</gene>
<name>A0A7V2AUN2_UNCEI</name>
<dbReference type="Proteomes" id="UP000886069">
    <property type="component" value="Unassembled WGS sequence"/>
</dbReference>
<feature type="signal peptide" evidence="1">
    <location>
        <begin position="1"/>
        <end position="24"/>
    </location>
</feature>
<organism evidence="2">
    <name type="scientific">Eiseniibacteriota bacterium</name>
    <dbReference type="NCBI Taxonomy" id="2212470"/>
    <lineage>
        <taxon>Bacteria</taxon>
        <taxon>Candidatus Eiseniibacteriota</taxon>
    </lineage>
</organism>
<dbReference type="Gene3D" id="2.50.20.10">
    <property type="entry name" value="Lipoprotein localisation LolA/LolB/LppX"/>
    <property type="match status" value="1"/>
</dbReference>
<keyword evidence="1" id="KW-0732">Signal</keyword>
<evidence type="ECO:0008006" key="3">
    <source>
        <dbReference type="Google" id="ProtNLM"/>
    </source>
</evidence>
<dbReference type="AlphaFoldDB" id="A0A7V2AUN2"/>
<comment type="caution">
    <text evidence="2">The sequence shown here is derived from an EMBL/GenBank/DDBJ whole genome shotgun (WGS) entry which is preliminary data.</text>
</comment>
<accession>A0A7V2AUN2</accession>
<evidence type="ECO:0000313" key="2">
    <source>
        <dbReference type="EMBL" id="HER43575.1"/>
    </source>
</evidence>
<protein>
    <recommendedName>
        <fullName evidence="3">DUF4292 domain-containing protein</fullName>
    </recommendedName>
</protein>
<feature type="non-terminal residue" evidence="2">
    <location>
        <position position="289"/>
    </location>
</feature>
<feature type="chain" id="PRO_5030935319" description="DUF4292 domain-containing protein" evidence="1">
    <location>
        <begin position="25"/>
        <end position="289"/>
    </location>
</feature>
<dbReference type="EMBL" id="DSEC01000271">
    <property type="protein sequence ID" value="HER43575.1"/>
    <property type="molecule type" value="Genomic_DNA"/>
</dbReference>